<feature type="repeat" description="ANK" evidence="3">
    <location>
        <begin position="46"/>
        <end position="79"/>
    </location>
</feature>
<evidence type="ECO:0000256" key="3">
    <source>
        <dbReference type="PROSITE-ProRule" id="PRU00023"/>
    </source>
</evidence>
<sequence>MTFGEGWDEHQETPLIYAIHHGFGEYDVISLLIKHPDTDLTFPDDDGTLPIHLAIRAERTEIVQDMLERGGFDINADSPTGFGWTALHTAAHWAAVEIIELLVAQEGIDVNRSTSSGETPLIRARYEGSIEALLAHPDVQVDRVDSDGRSALFHTAERGDLESARVLLEHGARPDLKDTEGHTPIGRADMAGHKDMVMLLQAAIGQE</sequence>
<organism evidence="4 5">
    <name type="scientific">Aspergillus keveii</name>
    <dbReference type="NCBI Taxonomy" id="714993"/>
    <lineage>
        <taxon>Eukaryota</taxon>
        <taxon>Fungi</taxon>
        <taxon>Dikarya</taxon>
        <taxon>Ascomycota</taxon>
        <taxon>Pezizomycotina</taxon>
        <taxon>Eurotiomycetes</taxon>
        <taxon>Eurotiomycetidae</taxon>
        <taxon>Eurotiales</taxon>
        <taxon>Aspergillaceae</taxon>
        <taxon>Aspergillus</taxon>
        <taxon>Aspergillus subgen. Nidulantes</taxon>
    </lineage>
</organism>
<dbReference type="SMART" id="SM00248">
    <property type="entry name" value="ANK"/>
    <property type="match status" value="4"/>
</dbReference>
<name>A0ABR4GM63_9EURO</name>
<reference evidence="4 5" key="1">
    <citation type="submission" date="2024-07" db="EMBL/GenBank/DDBJ databases">
        <title>Section-level genome sequencing and comparative genomics of Aspergillus sections Usti and Cavernicolus.</title>
        <authorList>
            <consortium name="Lawrence Berkeley National Laboratory"/>
            <person name="Nybo J.L."/>
            <person name="Vesth T.C."/>
            <person name="Theobald S."/>
            <person name="Frisvad J.C."/>
            <person name="Larsen T.O."/>
            <person name="Kjaerboelling I."/>
            <person name="Rothschild-Mancinelli K."/>
            <person name="Lyhne E.K."/>
            <person name="Kogle M.E."/>
            <person name="Barry K."/>
            <person name="Clum A."/>
            <person name="Na H."/>
            <person name="Ledsgaard L."/>
            <person name="Lin J."/>
            <person name="Lipzen A."/>
            <person name="Kuo A."/>
            <person name="Riley R."/>
            <person name="Mondo S."/>
            <person name="Labutti K."/>
            <person name="Haridas S."/>
            <person name="Pangalinan J."/>
            <person name="Salamov A.A."/>
            <person name="Simmons B.A."/>
            <person name="Magnuson J.K."/>
            <person name="Chen J."/>
            <person name="Drula E."/>
            <person name="Henrissat B."/>
            <person name="Wiebenga A."/>
            <person name="Lubbers R.J."/>
            <person name="Gomes A.C."/>
            <person name="Makela M.R."/>
            <person name="Stajich J."/>
            <person name="Grigoriev I.V."/>
            <person name="Mortensen U.H."/>
            <person name="De Vries R.P."/>
            <person name="Baker S.E."/>
            <person name="Andersen M.R."/>
        </authorList>
    </citation>
    <scope>NUCLEOTIDE SEQUENCE [LARGE SCALE GENOMIC DNA]</scope>
    <source>
        <strain evidence="4 5">CBS 209.92</strain>
    </source>
</reference>
<dbReference type="Pfam" id="PF12796">
    <property type="entry name" value="Ank_2"/>
    <property type="match status" value="1"/>
</dbReference>
<dbReference type="PROSITE" id="PS50088">
    <property type="entry name" value="ANK_REPEAT"/>
    <property type="match status" value="2"/>
</dbReference>
<dbReference type="SUPFAM" id="SSF48403">
    <property type="entry name" value="Ankyrin repeat"/>
    <property type="match status" value="1"/>
</dbReference>
<dbReference type="PANTHER" id="PTHR24201">
    <property type="entry name" value="ANK_REP_REGION DOMAIN-CONTAINING PROTEIN"/>
    <property type="match status" value="1"/>
</dbReference>
<protein>
    <submittedName>
        <fullName evidence="4">Ankyrin repeat-containing domain protein</fullName>
    </submittedName>
</protein>
<gene>
    <name evidence="4" type="ORF">BJX66DRAFT_291411</name>
</gene>
<evidence type="ECO:0000256" key="2">
    <source>
        <dbReference type="ARBA" id="ARBA00023043"/>
    </source>
</evidence>
<feature type="repeat" description="ANK" evidence="3">
    <location>
        <begin position="147"/>
        <end position="179"/>
    </location>
</feature>
<dbReference type="Pfam" id="PF13637">
    <property type="entry name" value="Ank_4"/>
    <property type="match status" value="1"/>
</dbReference>
<dbReference type="Gene3D" id="1.25.40.20">
    <property type="entry name" value="Ankyrin repeat-containing domain"/>
    <property type="match status" value="2"/>
</dbReference>
<dbReference type="Proteomes" id="UP001610563">
    <property type="component" value="Unassembled WGS sequence"/>
</dbReference>
<dbReference type="PROSITE" id="PS50297">
    <property type="entry name" value="ANK_REP_REGION"/>
    <property type="match status" value="2"/>
</dbReference>
<dbReference type="InterPro" id="IPR036770">
    <property type="entry name" value="Ankyrin_rpt-contain_sf"/>
</dbReference>
<evidence type="ECO:0000313" key="5">
    <source>
        <dbReference type="Proteomes" id="UP001610563"/>
    </source>
</evidence>
<dbReference type="InterPro" id="IPR050776">
    <property type="entry name" value="Ank_Repeat/CDKN_Inhibitor"/>
</dbReference>
<keyword evidence="2 3" id="KW-0040">ANK repeat</keyword>
<comment type="caution">
    <text evidence="4">The sequence shown here is derived from an EMBL/GenBank/DDBJ whole genome shotgun (WGS) entry which is preliminary data.</text>
</comment>
<evidence type="ECO:0000256" key="1">
    <source>
        <dbReference type="ARBA" id="ARBA00022737"/>
    </source>
</evidence>
<keyword evidence="1" id="KW-0677">Repeat</keyword>
<dbReference type="InterPro" id="IPR002110">
    <property type="entry name" value="Ankyrin_rpt"/>
</dbReference>
<dbReference type="EMBL" id="JBFTWV010000004">
    <property type="protein sequence ID" value="KAL2800143.1"/>
    <property type="molecule type" value="Genomic_DNA"/>
</dbReference>
<accession>A0ABR4GM63</accession>
<evidence type="ECO:0000313" key="4">
    <source>
        <dbReference type="EMBL" id="KAL2800143.1"/>
    </source>
</evidence>
<proteinExistence type="predicted"/>
<keyword evidence="5" id="KW-1185">Reference proteome</keyword>